<dbReference type="EMBL" id="CP071090">
    <property type="protein sequence ID" value="QSQ23158.1"/>
    <property type="molecule type" value="Genomic_DNA"/>
</dbReference>
<evidence type="ECO:0000256" key="6">
    <source>
        <dbReference type="ARBA" id="ARBA00022932"/>
    </source>
</evidence>
<evidence type="ECO:0000259" key="9">
    <source>
        <dbReference type="Pfam" id="PF03175"/>
    </source>
</evidence>
<dbReference type="EC" id="2.7.7.7" evidence="2"/>
<evidence type="ECO:0000256" key="4">
    <source>
        <dbReference type="ARBA" id="ARBA00022695"/>
    </source>
</evidence>
<keyword evidence="7" id="KW-0238">DNA-binding</keyword>
<accession>A0ABX7NXH0</accession>
<keyword evidence="11" id="KW-1185">Reference proteome</keyword>
<comment type="catalytic activity">
    <reaction evidence="8">
        <text>DNA(n) + a 2'-deoxyribonucleoside 5'-triphosphate = DNA(n+1) + diphosphate</text>
        <dbReference type="Rhea" id="RHEA:22508"/>
        <dbReference type="Rhea" id="RHEA-COMP:17339"/>
        <dbReference type="Rhea" id="RHEA-COMP:17340"/>
        <dbReference type="ChEBI" id="CHEBI:33019"/>
        <dbReference type="ChEBI" id="CHEBI:61560"/>
        <dbReference type="ChEBI" id="CHEBI:173112"/>
        <dbReference type="EC" id="2.7.7.7"/>
    </reaction>
</comment>
<dbReference type="Proteomes" id="UP000662747">
    <property type="component" value="Chromosome"/>
</dbReference>
<gene>
    <name evidence="10" type="ORF">JY651_50145</name>
</gene>
<evidence type="ECO:0000256" key="5">
    <source>
        <dbReference type="ARBA" id="ARBA00022705"/>
    </source>
</evidence>
<dbReference type="InterPro" id="IPR043502">
    <property type="entry name" value="DNA/RNA_pol_sf"/>
</dbReference>
<keyword evidence="6" id="KW-0239">DNA-directed DNA polymerase</keyword>
<organism evidence="10 11">
    <name type="scientific">Pyxidicoccus parkwayensis</name>
    <dbReference type="NCBI Taxonomy" id="2813578"/>
    <lineage>
        <taxon>Bacteria</taxon>
        <taxon>Pseudomonadati</taxon>
        <taxon>Myxococcota</taxon>
        <taxon>Myxococcia</taxon>
        <taxon>Myxococcales</taxon>
        <taxon>Cystobacterineae</taxon>
        <taxon>Myxococcaceae</taxon>
        <taxon>Pyxidicoccus</taxon>
    </lineage>
</organism>
<keyword evidence="5" id="KW-0235">DNA replication</keyword>
<protein>
    <recommendedName>
        <fullName evidence="2">DNA-directed DNA polymerase</fullName>
        <ecNumber evidence="2">2.7.7.7</ecNumber>
    </recommendedName>
</protein>
<dbReference type="RefSeq" id="WP_206724733.1">
    <property type="nucleotide sequence ID" value="NZ_CP071090.1"/>
</dbReference>
<evidence type="ECO:0000256" key="8">
    <source>
        <dbReference type="ARBA" id="ARBA00049244"/>
    </source>
</evidence>
<keyword evidence="3" id="KW-0808">Transferase</keyword>
<keyword evidence="4" id="KW-0548">Nucleotidyltransferase</keyword>
<evidence type="ECO:0000256" key="7">
    <source>
        <dbReference type="ARBA" id="ARBA00023125"/>
    </source>
</evidence>
<dbReference type="Pfam" id="PF03175">
    <property type="entry name" value="DNA_pol_B_2"/>
    <property type="match status" value="1"/>
</dbReference>
<feature type="domain" description="DNA-directed DNA polymerase family B mitochondria/virus" evidence="9">
    <location>
        <begin position="31"/>
        <end position="236"/>
    </location>
</feature>
<evidence type="ECO:0000313" key="10">
    <source>
        <dbReference type="EMBL" id="QSQ23158.1"/>
    </source>
</evidence>
<comment type="similarity">
    <text evidence="1">Belongs to the DNA polymerase type-B family.</text>
</comment>
<evidence type="ECO:0000256" key="2">
    <source>
        <dbReference type="ARBA" id="ARBA00012417"/>
    </source>
</evidence>
<proteinExistence type="inferred from homology"/>
<name>A0ABX7NXH0_9BACT</name>
<evidence type="ECO:0000256" key="3">
    <source>
        <dbReference type="ARBA" id="ARBA00022679"/>
    </source>
</evidence>
<sequence>MGLPRLDVDGPHLAELKRTDPARLMAHAVRDAEVTLHAMLGFRESVLREWKIDALGSRTLASIASSIFRLHFVRSGPAPVKSQQVTRKVKKGASFRDKPRVERVFNGDPKVRIMASRAYWGAQSEAFRRGLHIGAFAEYDAVSLYPYVALLQPLPYAKTRWERLESLAQVMEYEGFGTFTFVFPEGTRYPCLPVYRQGVHRLAFTLQGTTSCTLAEVRLAMRKGAKLELVEAYGFKPGPRERDNDVGRYMRYFLQQKGAARRGSLEYAHPLPV</sequence>
<dbReference type="InterPro" id="IPR004868">
    <property type="entry name" value="DNA-dir_DNA_pol_B_mt/vir"/>
</dbReference>
<dbReference type="SUPFAM" id="SSF56672">
    <property type="entry name" value="DNA/RNA polymerases"/>
    <property type="match status" value="1"/>
</dbReference>
<evidence type="ECO:0000313" key="11">
    <source>
        <dbReference type="Proteomes" id="UP000662747"/>
    </source>
</evidence>
<evidence type="ECO:0000256" key="1">
    <source>
        <dbReference type="ARBA" id="ARBA00005755"/>
    </source>
</evidence>
<reference evidence="10 11" key="1">
    <citation type="submission" date="2021-02" db="EMBL/GenBank/DDBJ databases">
        <title>De Novo genome assembly of isolated myxobacteria.</title>
        <authorList>
            <person name="Stevens D.C."/>
        </authorList>
    </citation>
    <scope>NUCLEOTIDE SEQUENCE [LARGE SCALE GENOMIC DNA]</scope>
    <source>
        <strain evidence="11">SCPEA02</strain>
    </source>
</reference>